<feature type="transmembrane region" description="Helical" evidence="8">
    <location>
        <begin position="209"/>
        <end position="236"/>
    </location>
</feature>
<dbReference type="EMBL" id="QUNR01000002">
    <property type="protein sequence ID" value="REH39025.1"/>
    <property type="molecule type" value="Genomic_DNA"/>
</dbReference>
<feature type="transmembrane region" description="Helical" evidence="8">
    <location>
        <begin position="136"/>
        <end position="156"/>
    </location>
</feature>
<evidence type="ECO:0000256" key="4">
    <source>
        <dbReference type="ARBA" id="ARBA00022692"/>
    </source>
</evidence>
<evidence type="ECO:0000256" key="3">
    <source>
        <dbReference type="ARBA" id="ARBA00022679"/>
    </source>
</evidence>
<accession>A0A3E0H6K9</accession>
<dbReference type="PROSITE" id="PS51257">
    <property type="entry name" value="PROKAR_LIPOPROTEIN"/>
    <property type="match status" value="1"/>
</dbReference>
<evidence type="ECO:0000256" key="8">
    <source>
        <dbReference type="SAM" id="Phobius"/>
    </source>
</evidence>
<feature type="transmembrane region" description="Helical" evidence="8">
    <location>
        <begin position="277"/>
        <end position="296"/>
    </location>
</feature>
<keyword evidence="5 8" id="KW-1133">Transmembrane helix</keyword>
<evidence type="ECO:0000256" key="2">
    <source>
        <dbReference type="ARBA" id="ARBA00022475"/>
    </source>
</evidence>
<organism evidence="9 10">
    <name type="scientific">Paraperlucidibaca baekdonensis</name>
    <dbReference type="NCBI Taxonomy" id="748120"/>
    <lineage>
        <taxon>Bacteria</taxon>
        <taxon>Pseudomonadati</taxon>
        <taxon>Pseudomonadota</taxon>
        <taxon>Gammaproteobacteria</taxon>
        <taxon>Moraxellales</taxon>
        <taxon>Moraxellaceae</taxon>
        <taxon>Paraperlucidibaca</taxon>
    </lineage>
</organism>
<keyword evidence="2" id="KW-1003">Cell membrane</keyword>
<dbReference type="Proteomes" id="UP000256774">
    <property type="component" value="Unassembled WGS sequence"/>
</dbReference>
<proteinExistence type="inferred from homology"/>
<keyword evidence="3" id="KW-0808">Transferase</keyword>
<evidence type="ECO:0000256" key="1">
    <source>
        <dbReference type="ARBA" id="ARBA00004651"/>
    </source>
</evidence>
<evidence type="ECO:0000313" key="9">
    <source>
        <dbReference type="EMBL" id="REH39025.1"/>
    </source>
</evidence>
<keyword evidence="10" id="KW-1185">Reference proteome</keyword>
<name>A0A3E0H6K9_9GAMM</name>
<dbReference type="GO" id="GO:0016758">
    <property type="term" value="F:hexosyltransferase activity"/>
    <property type="evidence" value="ECO:0007669"/>
    <property type="project" value="InterPro"/>
</dbReference>
<dbReference type="Pfam" id="PF09594">
    <property type="entry name" value="GT87"/>
    <property type="match status" value="1"/>
</dbReference>
<sequence>MVCILSKNNIYHFLVRLSLTIFPVILVFACIDQWRFLYETYDRGQVIGRDAYNLWTAGRILIQTGSAQSIYNNELFTLFQINNLDQGIGWNSYFYPPTAFLTASLMGLTYYSAALFIYTLIGIAAFTIAVSTKDNITLAFIFTIAAPMTIFNIIMGQNGLISATLLIGGLRLLNIRPIFAGILFGLLGFKPILGLLIPILLIIRKDWTVFISATITLIITATLPIILWGADVWWLFLSEAIEIQKNTLHHATGIGMLMITSAFNSARIFGFDTLSSYVSQLIVTAIALFFFIYHFTKKKNKSRLTPHDILFFTLSTSLISPYIHNYDLSILEGSIIFYCLSSKELTPKISMKVFFTICWCTGIMAVALNSLSIPIVPALLVIALYFMRRTEKQKI</sequence>
<comment type="similarity">
    <text evidence="7">Belongs to the glycosyltransferase 87 family.</text>
</comment>
<evidence type="ECO:0000256" key="6">
    <source>
        <dbReference type="ARBA" id="ARBA00023136"/>
    </source>
</evidence>
<evidence type="ECO:0000256" key="7">
    <source>
        <dbReference type="ARBA" id="ARBA00024033"/>
    </source>
</evidence>
<keyword evidence="4 8" id="KW-0812">Transmembrane</keyword>
<dbReference type="AlphaFoldDB" id="A0A3E0H6K9"/>
<comment type="caution">
    <text evidence="9">The sequence shown here is derived from an EMBL/GenBank/DDBJ whole genome shotgun (WGS) entry which is preliminary data.</text>
</comment>
<evidence type="ECO:0000313" key="10">
    <source>
        <dbReference type="Proteomes" id="UP000256774"/>
    </source>
</evidence>
<protein>
    <submittedName>
        <fullName evidence="9">Uncharacterized protein DUF2029</fullName>
    </submittedName>
</protein>
<evidence type="ECO:0000256" key="5">
    <source>
        <dbReference type="ARBA" id="ARBA00022989"/>
    </source>
</evidence>
<feature type="transmembrane region" description="Helical" evidence="8">
    <location>
        <begin position="108"/>
        <end position="130"/>
    </location>
</feature>
<feature type="transmembrane region" description="Helical" evidence="8">
    <location>
        <begin position="353"/>
        <end position="386"/>
    </location>
</feature>
<feature type="transmembrane region" description="Helical" evidence="8">
    <location>
        <begin position="13"/>
        <end position="31"/>
    </location>
</feature>
<feature type="transmembrane region" description="Helical" evidence="8">
    <location>
        <begin position="177"/>
        <end position="203"/>
    </location>
</feature>
<gene>
    <name evidence="9" type="ORF">DFR26_1198</name>
</gene>
<dbReference type="InterPro" id="IPR018584">
    <property type="entry name" value="GT87"/>
</dbReference>
<comment type="subcellular location">
    <subcellularLocation>
        <location evidence="1">Cell membrane</location>
        <topology evidence="1">Multi-pass membrane protein</topology>
    </subcellularLocation>
</comment>
<dbReference type="GO" id="GO:0005886">
    <property type="term" value="C:plasma membrane"/>
    <property type="evidence" value="ECO:0007669"/>
    <property type="project" value="UniProtKB-SubCell"/>
</dbReference>
<keyword evidence="6 8" id="KW-0472">Membrane</keyword>
<dbReference type="OrthoDB" id="7064270at2"/>
<reference evidence="9 10" key="1">
    <citation type="submission" date="2018-08" db="EMBL/GenBank/DDBJ databases">
        <title>Genomic Encyclopedia of Type Strains, Phase IV (KMG-IV): sequencing the most valuable type-strain genomes for metagenomic binning, comparative biology and taxonomic classification.</title>
        <authorList>
            <person name="Goeker M."/>
        </authorList>
    </citation>
    <scope>NUCLEOTIDE SEQUENCE [LARGE SCALE GENOMIC DNA]</scope>
    <source>
        <strain evidence="9 10">DSM 26022</strain>
    </source>
</reference>